<dbReference type="AlphaFoldDB" id="A0A2I2GB80"/>
<keyword evidence="4" id="KW-1185">Reference proteome</keyword>
<dbReference type="SUPFAM" id="SSF53067">
    <property type="entry name" value="Actin-like ATPase domain"/>
    <property type="match status" value="2"/>
</dbReference>
<evidence type="ECO:0000313" key="3">
    <source>
        <dbReference type="EMBL" id="PLB50134.1"/>
    </source>
</evidence>
<proteinExistence type="predicted"/>
<dbReference type="GO" id="GO:0005524">
    <property type="term" value="F:ATP binding"/>
    <property type="evidence" value="ECO:0007669"/>
    <property type="project" value="UniProtKB-KW"/>
</dbReference>
<dbReference type="STRING" id="1392250.A0A2I2GB80"/>
<accession>A0A2I2GB80</accession>
<evidence type="ECO:0000256" key="2">
    <source>
        <dbReference type="ARBA" id="ARBA00022840"/>
    </source>
</evidence>
<name>A0A2I2GB80_9EURO</name>
<protein>
    <submittedName>
        <fullName evidence="3">Actin-like ATPase domain-containing protein</fullName>
    </submittedName>
</protein>
<gene>
    <name evidence="3" type="ORF">P170DRAFT_508353</name>
</gene>
<dbReference type="CDD" id="cd10170">
    <property type="entry name" value="ASKHA_NBD_HSP70"/>
    <property type="match status" value="1"/>
</dbReference>
<evidence type="ECO:0000256" key="1">
    <source>
        <dbReference type="ARBA" id="ARBA00022741"/>
    </source>
</evidence>
<dbReference type="OrthoDB" id="2963168at2759"/>
<dbReference type="RefSeq" id="XP_024705436.1">
    <property type="nucleotide sequence ID" value="XM_024854563.1"/>
</dbReference>
<dbReference type="InterPro" id="IPR043129">
    <property type="entry name" value="ATPase_NBD"/>
</dbReference>
<dbReference type="InterPro" id="IPR013126">
    <property type="entry name" value="Hsp_70_fam"/>
</dbReference>
<evidence type="ECO:0000313" key="4">
    <source>
        <dbReference type="Proteomes" id="UP000234275"/>
    </source>
</evidence>
<sequence length="570" mass="63570">MSAQDAVKVGIDFGTVTTEVAYIWSARHPETLKDIQQWPGTPVQTSCVPSIISFQNRSVSWGYQVNGRSLTYAWTKLLLESSTGRETFDDPILHQMSKASILRSPEVRLPEEIVGEYLKKLRTHILNHLRDLEHFHASRAIEFIFTIPASWSTEAQCSMKRAIQRGGFENCPGQKWYTISEPAAAATAIYSQVQGALQHKDGVLICDIGGGTVDIAAGQITEVDNVVLFEKLATDVGARCGSTAIDARFYLLLAEKLAIAIDQLPSIYSPAGRTLLTWLEGIKSRFTGEERTVDPIHMPLNPQIMDLDLYNPQRRAITPQPHHIKGLFDPVVDQIYKMILLQINAANKEFGNRIVKKVAITGGGGASPYVRRRLEDLLTRTPGMDIEPLIIPDEPQMIVARGAALRGLMGDVTPTRASWYHYAIAARQYLCCPYVTRDQMNTDFSDQIPCHVIFEKNVRYMTGRRPPLTVQMLHFSGESFIKSMTVWRCDSDHAPSHVDERQMLEKATLVCDFSQVGYNECPQGQCNGCPVLIFEVNVDITFSEDSGEATLNATAFGNLVGNTSFKLDRE</sequence>
<dbReference type="EMBL" id="MSFO01000003">
    <property type="protein sequence ID" value="PLB50134.1"/>
    <property type="molecule type" value="Genomic_DNA"/>
</dbReference>
<organism evidence="3 4">
    <name type="scientific">Aspergillus steynii IBT 23096</name>
    <dbReference type="NCBI Taxonomy" id="1392250"/>
    <lineage>
        <taxon>Eukaryota</taxon>
        <taxon>Fungi</taxon>
        <taxon>Dikarya</taxon>
        <taxon>Ascomycota</taxon>
        <taxon>Pezizomycotina</taxon>
        <taxon>Eurotiomycetes</taxon>
        <taxon>Eurotiomycetidae</taxon>
        <taxon>Eurotiales</taxon>
        <taxon>Aspergillaceae</taxon>
        <taxon>Aspergillus</taxon>
        <taxon>Aspergillus subgen. Circumdati</taxon>
    </lineage>
</organism>
<keyword evidence="1" id="KW-0547">Nucleotide-binding</keyword>
<dbReference type="Proteomes" id="UP000234275">
    <property type="component" value="Unassembled WGS sequence"/>
</dbReference>
<dbReference type="GO" id="GO:0140662">
    <property type="term" value="F:ATP-dependent protein folding chaperone"/>
    <property type="evidence" value="ECO:0007669"/>
    <property type="project" value="InterPro"/>
</dbReference>
<keyword evidence="2" id="KW-0067">ATP-binding</keyword>
<dbReference type="Gene3D" id="3.90.640.10">
    <property type="entry name" value="Actin, Chain A, domain 4"/>
    <property type="match status" value="1"/>
</dbReference>
<comment type="caution">
    <text evidence="3">The sequence shown here is derived from an EMBL/GenBank/DDBJ whole genome shotgun (WGS) entry which is preliminary data.</text>
</comment>
<dbReference type="PANTHER" id="PTHR42749">
    <property type="entry name" value="CELL SHAPE-DETERMINING PROTEIN MREB"/>
    <property type="match status" value="1"/>
</dbReference>
<dbReference type="GeneID" id="36562269"/>
<reference evidence="3 4" key="1">
    <citation type="submission" date="2016-12" db="EMBL/GenBank/DDBJ databases">
        <title>The genomes of Aspergillus section Nigri reveals drivers in fungal speciation.</title>
        <authorList>
            <consortium name="DOE Joint Genome Institute"/>
            <person name="Vesth T.C."/>
            <person name="Nybo J."/>
            <person name="Theobald S."/>
            <person name="Brandl J."/>
            <person name="Frisvad J.C."/>
            <person name="Nielsen K.F."/>
            <person name="Lyhne E.K."/>
            <person name="Kogle M.E."/>
            <person name="Kuo A."/>
            <person name="Riley R."/>
            <person name="Clum A."/>
            <person name="Nolan M."/>
            <person name="Lipzen A."/>
            <person name="Salamov A."/>
            <person name="Henrissat B."/>
            <person name="Wiebenga A."/>
            <person name="De Vries R.P."/>
            <person name="Grigoriev I.V."/>
            <person name="Mortensen U.H."/>
            <person name="Andersen M.R."/>
            <person name="Baker S.E."/>
        </authorList>
    </citation>
    <scope>NUCLEOTIDE SEQUENCE [LARGE SCALE GENOMIC DNA]</scope>
    <source>
        <strain evidence="3 4">IBT 23096</strain>
    </source>
</reference>
<dbReference type="Gene3D" id="3.30.420.40">
    <property type="match status" value="2"/>
</dbReference>
<dbReference type="Pfam" id="PF00012">
    <property type="entry name" value="HSP70"/>
    <property type="match status" value="1"/>
</dbReference>
<dbReference type="VEuPathDB" id="FungiDB:P170DRAFT_508353"/>
<dbReference type="PANTHER" id="PTHR42749:SF1">
    <property type="entry name" value="CELL SHAPE-DETERMINING PROTEIN MREB"/>
    <property type="match status" value="1"/>
</dbReference>